<dbReference type="EMBL" id="SDEE01000133">
    <property type="protein sequence ID" value="RXW20790.1"/>
    <property type="molecule type" value="Genomic_DNA"/>
</dbReference>
<organism evidence="1 2">
    <name type="scientific">Candolleomyces aberdarensis</name>
    <dbReference type="NCBI Taxonomy" id="2316362"/>
    <lineage>
        <taxon>Eukaryota</taxon>
        <taxon>Fungi</taxon>
        <taxon>Dikarya</taxon>
        <taxon>Basidiomycota</taxon>
        <taxon>Agaricomycotina</taxon>
        <taxon>Agaricomycetes</taxon>
        <taxon>Agaricomycetidae</taxon>
        <taxon>Agaricales</taxon>
        <taxon>Agaricineae</taxon>
        <taxon>Psathyrellaceae</taxon>
        <taxon>Candolleomyces</taxon>
    </lineage>
</organism>
<proteinExistence type="predicted"/>
<protein>
    <submittedName>
        <fullName evidence="1">Uncharacterized protein</fullName>
    </submittedName>
</protein>
<reference evidence="1 2" key="1">
    <citation type="submission" date="2019-01" db="EMBL/GenBank/DDBJ databases">
        <title>Draft genome sequence of Psathyrella aberdarensis IHI B618.</title>
        <authorList>
            <person name="Buettner E."/>
            <person name="Kellner H."/>
        </authorList>
    </citation>
    <scope>NUCLEOTIDE SEQUENCE [LARGE SCALE GENOMIC DNA]</scope>
    <source>
        <strain evidence="1 2">IHI B618</strain>
    </source>
</reference>
<name>A0A4Q2DL04_9AGAR</name>
<evidence type="ECO:0000313" key="1">
    <source>
        <dbReference type="EMBL" id="RXW20790.1"/>
    </source>
</evidence>
<dbReference type="OrthoDB" id="2827839at2759"/>
<dbReference type="AlphaFoldDB" id="A0A4Q2DL04"/>
<gene>
    <name evidence="1" type="ORF">EST38_g5055</name>
</gene>
<sequence length="136" mass="15437">MSSNAIRILWKCNIPKDANMKRLCENLMIDAAHKLGGDTVVIRKEPHNTTSIYDPVAKKKLWVKTQMHVTGAVVQYPTLTADVNEGKAVHYYVDDNKEQALPSTKERPNPQDWEMVHSKNSGFVIVKNDEVFTLDD</sequence>
<keyword evidence="2" id="KW-1185">Reference proteome</keyword>
<accession>A0A4Q2DL04</accession>
<comment type="caution">
    <text evidence="1">The sequence shown here is derived from an EMBL/GenBank/DDBJ whole genome shotgun (WGS) entry which is preliminary data.</text>
</comment>
<dbReference type="Proteomes" id="UP000290288">
    <property type="component" value="Unassembled WGS sequence"/>
</dbReference>
<evidence type="ECO:0000313" key="2">
    <source>
        <dbReference type="Proteomes" id="UP000290288"/>
    </source>
</evidence>